<dbReference type="AlphaFoldDB" id="A0ABD3C4J2"/>
<dbReference type="InterPro" id="IPR003591">
    <property type="entry name" value="Leu-rich_rpt_typical-subtyp"/>
</dbReference>
<comment type="caution">
    <text evidence="4">The sequence shown here is derived from an EMBL/GenBank/DDBJ whole genome shotgun (WGS) entry which is preliminary data.</text>
</comment>
<feature type="region of interest" description="Disordered" evidence="3">
    <location>
        <begin position="91"/>
        <end position="120"/>
    </location>
</feature>
<name>A0ABD3C4J2_9LAMI</name>
<dbReference type="InterPro" id="IPR032675">
    <property type="entry name" value="LRR_dom_sf"/>
</dbReference>
<dbReference type="SMART" id="SM00365">
    <property type="entry name" value="LRR_SD22"/>
    <property type="match status" value="4"/>
</dbReference>
<reference evidence="5" key="1">
    <citation type="journal article" date="2024" name="IScience">
        <title>Strigolactones Initiate the Formation of Haustorium-like Structures in Castilleja.</title>
        <authorList>
            <person name="Buerger M."/>
            <person name="Peterson D."/>
            <person name="Chory J."/>
        </authorList>
    </citation>
    <scope>NUCLEOTIDE SEQUENCE [LARGE SCALE GENOMIC DNA]</scope>
</reference>
<keyword evidence="1" id="KW-0433">Leucine-rich repeat</keyword>
<keyword evidence="5" id="KW-1185">Reference proteome</keyword>
<feature type="compositionally biased region" description="Polar residues" evidence="3">
    <location>
        <begin position="93"/>
        <end position="109"/>
    </location>
</feature>
<dbReference type="PANTHER" id="PTHR15454:SF7">
    <property type="entry name" value="OS07G0106100 PROTEIN"/>
    <property type="match status" value="1"/>
</dbReference>
<feature type="region of interest" description="Disordered" evidence="3">
    <location>
        <begin position="30"/>
        <end position="52"/>
    </location>
</feature>
<dbReference type="Proteomes" id="UP001632038">
    <property type="component" value="Unassembled WGS sequence"/>
</dbReference>
<evidence type="ECO:0000256" key="2">
    <source>
        <dbReference type="ARBA" id="ARBA00022737"/>
    </source>
</evidence>
<accession>A0ABD3C4J2</accession>
<evidence type="ECO:0000313" key="5">
    <source>
        <dbReference type="Proteomes" id="UP001632038"/>
    </source>
</evidence>
<feature type="compositionally biased region" description="Basic and acidic residues" evidence="3">
    <location>
        <begin position="110"/>
        <end position="119"/>
    </location>
</feature>
<dbReference type="GO" id="GO:0006952">
    <property type="term" value="P:defense response"/>
    <property type="evidence" value="ECO:0007669"/>
    <property type="project" value="UniProtKB-ARBA"/>
</dbReference>
<sequence>MVRFSCFQAQIYSHKHKKTVHQSIETMRKTVEDSSQNQALSNSNENKSTLKEEVEHKDVFDHVTVYSPTASEEMEAKYSTDNDMAVHNKTQLKKSQSLGSGLNWEQRTSVGDRSEDETGQRFSYEHALPSDSVQVDSDFPKNMSLFSFGDPQPTEKEVGADKEDACLSGPVDSDDLTPRTRPVIIKSSSLPRMGSPYRCSALYLARSRSSEDLNTFYSRKEGITHEDGIQVQYQETDNSVFNNDDKNKGENIADENDEAYNNYVSSAKDWIIPVSDGENRGKRVVGEETSFQNWDKVPAKDFRLKRIEEWVTNLQHCGPMDDSNESMPPCHDQELPEGNALLEEPAGVKSEVKISPGMEAAKRYISSLNPSATAAQLTNLGLVVIPFLSAFGSLKALNLSGNAIVRIAAGALPRGLHILNLSKNSISTIEGLRDLTRLRVLDLSYNRILRIGHGLAACSSLKELYLAGNKISEVEGLHRLLKLNVLDLRFNKISTTKCLGQLAANYNCLQALSLEGNPAQKNVGVEQLKKYVQSLLPHLIYYNRQPIKVGAMKDGAERSARLGIGSHQVDRGLRAEVKNARKGAHGIVAQKVSSSSHVRKSQGLVAGKVIRSGRHVRLPPSGIKTNANHGQQITADVGNRLMSLKSDFSFPRSRSEGNLGAL</sequence>
<evidence type="ECO:0000256" key="1">
    <source>
        <dbReference type="ARBA" id="ARBA00022614"/>
    </source>
</evidence>
<dbReference type="Pfam" id="PF13855">
    <property type="entry name" value="LRR_8"/>
    <property type="match status" value="1"/>
</dbReference>
<dbReference type="EMBL" id="JAVIJP010000053">
    <property type="protein sequence ID" value="KAL3624711.1"/>
    <property type="molecule type" value="Genomic_DNA"/>
</dbReference>
<dbReference type="GO" id="GO:0051707">
    <property type="term" value="P:response to other organism"/>
    <property type="evidence" value="ECO:0007669"/>
    <property type="project" value="UniProtKB-ARBA"/>
</dbReference>
<dbReference type="InterPro" id="IPR025875">
    <property type="entry name" value="Leu-rich_rpt_4"/>
</dbReference>
<keyword evidence="2" id="KW-0677">Repeat</keyword>
<feature type="compositionally biased region" description="Polar residues" evidence="3">
    <location>
        <begin position="33"/>
        <end position="47"/>
    </location>
</feature>
<gene>
    <name evidence="4" type="ORF">CASFOL_031379</name>
</gene>
<dbReference type="SUPFAM" id="SSF52075">
    <property type="entry name" value="Outer arm dynein light chain 1"/>
    <property type="match status" value="1"/>
</dbReference>
<dbReference type="Pfam" id="PF12799">
    <property type="entry name" value="LRR_4"/>
    <property type="match status" value="1"/>
</dbReference>
<dbReference type="PANTHER" id="PTHR15454">
    <property type="entry name" value="NISCHARIN RELATED"/>
    <property type="match status" value="1"/>
</dbReference>
<protein>
    <submittedName>
        <fullName evidence="4">Uncharacterized protein</fullName>
    </submittedName>
</protein>
<dbReference type="SMART" id="SM00369">
    <property type="entry name" value="LRR_TYP"/>
    <property type="match status" value="3"/>
</dbReference>
<dbReference type="PROSITE" id="PS51450">
    <property type="entry name" value="LRR"/>
    <property type="match status" value="3"/>
</dbReference>
<dbReference type="FunFam" id="3.80.10.10:FF:000320">
    <property type="entry name" value="Protein phosphatase 1 regulatory subunit pprA"/>
    <property type="match status" value="1"/>
</dbReference>
<dbReference type="InterPro" id="IPR001611">
    <property type="entry name" value="Leu-rich_rpt"/>
</dbReference>
<evidence type="ECO:0000313" key="4">
    <source>
        <dbReference type="EMBL" id="KAL3624711.1"/>
    </source>
</evidence>
<proteinExistence type="predicted"/>
<evidence type="ECO:0000256" key="3">
    <source>
        <dbReference type="SAM" id="MobiDB-lite"/>
    </source>
</evidence>
<dbReference type="Gene3D" id="3.80.10.10">
    <property type="entry name" value="Ribonuclease Inhibitor"/>
    <property type="match status" value="2"/>
</dbReference>
<organism evidence="4 5">
    <name type="scientific">Castilleja foliolosa</name>
    <dbReference type="NCBI Taxonomy" id="1961234"/>
    <lineage>
        <taxon>Eukaryota</taxon>
        <taxon>Viridiplantae</taxon>
        <taxon>Streptophyta</taxon>
        <taxon>Embryophyta</taxon>
        <taxon>Tracheophyta</taxon>
        <taxon>Spermatophyta</taxon>
        <taxon>Magnoliopsida</taxon>
        <taxon>eudicotyledons</taxon>
        <taxon>Gunneridae</taxon>
        <taxon>Pentapetalae</taxon>
        <taxon>asterids</taxon>
        <taxon>lamiids</taxon>
        <taxon>Lamiales</taxon>
        <taxon>Orobanchaceae</taxon>
        <taxon>Pedicularideae</taxon>
        <taxon>Castillejinae</taxon>
        <taxon>Castilleja</taxon>
    </lineage>
</organism>